<comment type="caution">
    <text evidence="8">The sequence shown here is derived from an EMBL/GenBank/DDBJ whole genome shotgun (WGS) entry which is preliminary data.</text>
</comment>
<dbReference type="EC" id="2.1.1.33" evidence="7"/>
<dbReference type="STRING" id="1817772.A2527_10275"/>
<comment type="catalytic activity">
    <reaction evidence="1 7">
        <text>guanosine(46) in tRNA + S-adenosyl-L-methionine = N(7)-methylguanosine(46) in tRNA + S-adenosyl-L-homocysteine</text>
        <dbReference type="Rhea" id="RHEA:42708"/>
        <dbReference type="Rhea" id="RHEA-COMP:10188"/>
        <dbReference type="Rhea" id="RHEA-COMP:10189"/>
        <dbReference type="ChEBI" id="CHEBI:57856"/>
        <dbReference type="ChEBI" id="CHEBI:59789"/>
        <dbReference type="ChEBI" id="CHEBI:74269"/>
        <dbReference type="ChEBI" id="CHEBI:74480"/>
        <dbReference type="EC" id="2.1.1.33"/>
    </reaction>
</comment>
<dbReference type="Proteomes" id="UP000178449">
    <property type="component" value="Unassembled WGS sequence"/>
</dbReference>
<feature type="binding site" evidence="7">
    <location>
        <position position="165"/>
    </location>
    <ligand>
        <name>substrate</name>
    </ligand>
</feature>
<accession>A0A1F6GGF7</accession>
<evidence type="ECO:0000256" key="7">
    <source>
        <dbReference type="HAMAP-Rule" id="MF_01057"/>
    </source>
</evidence>
<dbReference type="AlphaFoldDB" id="A0A1F6GGF7"/>
<dbReference type="InterPro" id="IPR055361">
    <property type="entry name" value="tRNA_methyltr_TrmB_bact"/>
</dbReference>
<dbReference type="InterPro" id="IPR029063">
    <property type="entry name" value="SAM-dependent_MTases_sf"/>
</dbReference>
<dbReference type="Pfam" id="PF02390">
    <property type="entry name" value="Methyltransf_4"/>
    <property type="match status" value="1"/>
</dbReference>
<organism evidence="8 9">
    <name type="scientific">Candidatus Lambdaproteobacteria bacterium RIFOXYD2_FULL_50_16</name>
    <dbReference type="NCBI Taxonomy" id="1817772"/>
    <lineage>
        <taxon>Bacteria</taxon>
        <taxon>Pseudomonadati</taxon>
        <taxon>Pseudomonadota</taxon>
        <taxon>Candidatus Lambdaproteobacteria</taxon>
    </lineage>
</organism>
<name>A0A1F6GGF7_9PROT</name>
<dbReference type="NCBIfam" id="NF001080">
    <property type="entry name" value="PRK00121.2-2"/>
    <property type="match status" value="1"/>
</dbReference>
<dbReference type="SUPFAM" id="SSF53335">
    <property type="entry name" value="S-adenosyl-L-methionine-dependent methyltransferases"/>
    <property type="match status" value="1"/>
</dbReference>
<dbReference type="EMBL" id="MFNE01000003">
    <property type="protein sequence ID" value="OGG97193.1"/>
    <property type="molecule type" value="Genomic_DNA"/>
</dbReference>
<comment type="pathway">
    <text evidence="7">tRNA modification; N(7)-methylguanine-tRNA biosynthesis.</text>
</comment>
<dbReference type="NCBIfam" id="TIGR00091">
    <property type="entry name" value="tRNA (guanosine(46)-N7)-methyltransferase TrmB"/>
    <property type="match status" value="1"/>
</dbReference>
<dbReference type="HAMAP" id="MF_01057">
    <property type="entry name" value="tRNA_methyltr_TrmB"/>
    <property type="match status" value="1"/>
</dbReference>
<evidence type="ECO:0000256" key="6">
    <source>
        <dbReference type="ARBA" id="ARBA00022694"/>
    </source>
</evidence>
<feature type="binding site" evidence="7">
    <location>
        <position position="133"/>
    </location>
    <ligand>
        <name>substrate</name>
    </ligand>
</feature>
<feature type="binding site" evidence="7">
    <location>
        <position position="80"/>
    </location>
    <ligand>
        <name>S-adenosyl-L-methionine</name>
        <dbReference type="ChEBI" id="CHEBI:59789"/>
    </ligand>
</feature>
<evidence type="ECO:0000256" key="5">
    <source>
        <dbReference type="ARBA" id="ARBA00022691"/>
    </source>
</evidence>
<evidence type="ECO:0000313" key="9">
    <source>
        <dbReference type="Proteomes" id="UP000178449"/>
    </source>
</evidence>
<feature type="binding site" evidence="7">
    <location>
        <position position="129"/>
    </location>
    <ligand>
        <name>S-adenosyl-L-methionine</name>
        <dbReference type="ChEBI" id="CHEBI:59789"/>
    </ligand>
</feature>
<keyword evidence="6 7" id="KW-0819">tRNA processing</keyword>
<reference evidence="8 9" key="1">
    <citation type="journal article" date="2016" name="Nat. Commun.">
        <title>Thousands of microbial genomes shed light on interconnected biogeochemical processes in an aquifer system.</title>
        <authorList>
            <person name="Anantharaman K."/>
            <person name="Brown C.T."/>
            <person name="Hug L.A."/>
            <person name="Sharon I."/>
            <person name="Castelle C.J."/>
            <person name="Probst A.J."/>
            <person name="Thomas B.C."/>
            <person name="Singh A."/>
            <person name="Wilkins M.J."/>
            <person name="Karaoz U."/>
            <person name="Brodie E.L."/>
            <person name="Williams K.H."/>
            <person name="Hubbard S.S."/>
            <person name="Banfield J.F."/>
        </authorList>
    </citation>
    <scope>NUCLEOTIDE SEQUENCE [LARGE SCALE GENOMIC DNA]</scope>
</reference>
<keyword evidence="4 7" id="KW-0808">Transferase</keyword>
<dbReference type="CDD" id="cd02440">
    <property type="entry name" value="AdoMet_MTases"/>
    <property type="match status" value="1"/>
</dbReference>
<protein>
    <recommendedName>
        <fullName evidence="7">tRNA (guanine-N(7)-)-methyltransferase</fullName>
        <ecNumber evidence="7">2.1.1.33</ecNumber>
    </recommendedName>
    <alternativeName>
        <fullName evidence="7">tRNA (guanine(46)-N(7))-methyltransferase</fullName>
    </alternativeName>
    <alternativeName>
        <fullName evidence="7">tRNA(m7G46)-methyltransferase</fullName>
    </alternativeName>
</protein>
<evidence type="ECO:0000256" key="1">
    <source>
        <dbReference type="ARBA" id="ARBA00000142"/>
    </source>
</evidence>
<evidence type="ECO:0000313" key="8">
    <source>
        <dbReference type="EMBL" id="OGG97193.1"/>
    </source>
</evidence>
<dbReference type="UniPathway" id="UPA00989"/>
<keyword evidence="5 7" id="KW-0949">S-adenosyl-L-methionine</keyword>
<dbReference type="GO" id="GO:0043527">
    <property type="term" value="C:tRNA methyltransferase complex"/>
    <property type="evidence" value="ECO:0007669"/>
    <property type="project" value="TreeGrafter"/>
</dbReference>
<dbReference type="InterPro" id="IPR003358">
    <property type="entry name" value="tRNA_(Gua-N-7)_MeTrfase_Trmb"/>
</dbReference>
<dbReference type="PROSITE" id="PS51625">
    <property type="entry name" value="SAM_MT_TRMB"/>
    <property type="match status" value="1"/>
</dbReference>
<dbReference type="PANTHER" id="PTHR23417">
    <property type="entry name" value="3-DEOXY-D-MANNO-OCTULOSONIC-ACID TRANSFERASE/TRNA GUANINE-N 7 - -METHYLTRANSFERASE"/>
    <property type="match status" value="1"/>
</dbReference>
<feature type="binding site" evidence="7">
    <location>
        <position position="55"/>
    </location>
    <ligand>
        <name>S-adenosyl-L-methionine</name>
        <dbReference type="ChEBI" id="CHEBI:59789"/>
    </ligand>
</feature>
<comment type="caution">
    <text evidence="7">Lacks conserved residue(s) required for the propagation of feature annotation.</text>
</comment>
<keyword evidence="3 7" id="KW-0489">Methyltransferase</keyword>
<feature type="binding site" evidence="7">
    <location>
        <begin position="204"/>
        <end position="207"/>
    </location>
    <ligand>
        <name>substrate</name>
    </ligand>
</feature>
<comment type="similarity">
    <text evidence="7">Belongs to the class I-like SAM-binding methyltransferase superfamily. TrmB family.</text>
</comment>
<dbReference type="PANTHER" id="PTHR23417:SF14">
    <property type="entry name" value="PENTACOTRIPEPTIDE-REPEAT REGION OF PRORP DOMAIN-CONTAINING PROTEIN"/>
    <property type="match status" value="1"/>
</dbReference>
<evidence type="ECO:0000256" key="4">
    <source>
        <dbReference type="ARBA" id="ARBA00022679"/>
    </source>
</evidence>
<proteinExistence type="inferred from homology"/>
<comment type="function">
    <text evidence="2 7">Catalyzes the formation of N(7)-methylguanine at position 46 (m7G46) in tRNA.</text>
</comment>
<evidence type="ECO:0000256" key="2">
    <source>
        <dbReference type="ARBA" id="ARBA00003015"/>
    </source>
</evidence>
<sequence>MPSSQSPKRRHLVVKNPDQNPYVTELEQFNKYIWTDDPQEIGEYTAFLEGSLVLDLGCGSGNFLRDAARAFPERHFLGFELRYKRLVLGARKLKKWGIENVRLVQARAEEIDEWFSPNQLYQVHINFPDPWPKKRQRKHRLIQEPFLEKLNQLLTKDGNFQFKTDHKEYFEEVLGLIKDSKWFSLAELSWDLHNSEFKPNNIDTEFEKLFLSKGLPVYYLKAFPKG</sequence>
<dbReference type="Gene3D" id="3.40.50.150">
    <property type="entry name" value="Vaccinia Virus protein VP39"/>
    <property type="match status" value="1"/>
</dbReference>
<dbReference type="GO" id="GO:0008176">
    <property type="term" value="F:tRNA (guanine(46)-N7)-methyltransferase activity"/>
    <property type="evidence" value="ECO:0007669"/>
    <property type="project" value="UniProtKB-UniRule"/>
</dbReference>
<gene>
    <name evidence="7" type="primary">trmB</name>
    <name evidence="8" type="ORF">A2527_10275</name>
</gene>
<evidence type="ECO:0000256" key="3">
    <source>
        <dbReference type="ARBA" id="ARBA00022603"/>
    </source>
</evidence>